<keyword evidence="1" id="KW-0802">TPR repeat</keyword>
<dbReference type="InterPro" id="IPR011990">
    <property type="entry name" value="TPR-like_helical_dom_sf"/>
</dbReference>
<dbReference type="InterPro" id="IPR019734">
    <property type="entry name" value="TPR_rpt"/>
</dbReference>
<dbReference type="EMBL" id="SLUO01000006">
    <property type="protein sequence ID" value="TCL58423.1"/>
    <property type="molecule type" value="Genomic_DNA"/>
</dbReference>
<keyword evidence="3" id="KW-0472">Membrane</keyword>
<dbReference type="AlphaFoldDB" id="A0A4R1QZI6"/>
<dbReference type="Pfam" id="PF13414">
    <property type="entry name" value="TPR_11"/>
    <property type="match status" value="1"/>
</dbReference>
<feature type="compositionally biased region" description="Basic and acidic residues" evidence="2">
    <location>
        <begin position="11"/>
        <end position="21"/>
    </location>
</feature>
<dbReference type="STRING" id="1469948.GCA_000732725_01414"/>
<reference evidence="4 5" key="1">
    <citation type="submission" date="2019-03" db="EMBL/GenBank/DDBJ databases">
        <title>Genomic Encyclopedia of Type Strains, Phase IV (KMG-IV): sequencing the most valuable type-strain genomes for metagenomic binning, comparative biology and taxonomic classification.</title>
        <authorList>
            <person name="Goeker M."/>
        </authorList>
    </citation>
    <scope>NUCLEOTIDE SEQUENCE [LARGE SCALE GENOMIC DNA]</scope>
    <source>
        <strain evidence="4 5">DSM 100556</strain>
    </source>
</reference>
<dbReference type="RefSeq" id="WP_031390132.1">
    <property type="nucleotide sequence ID" value="NZ_JPNB01000001.1"/>
</dbReference>
<evidence type="ECO:0000256" key="1">
    <source>
        <dbReference type="PROSITE-ProRule" id="PRU00339"/>
    </source>
</evidence>
<comment type="caution">
    <text evidence="4">The sequence shown here is derived from an EMBL/GenBank/DDBJ whole genome shotgun (WGS) entry which is preliminary data.</text>
</comment>
<evidence type="ECO:0000313" key="4">
    <source>
        <dbReference type="EMBL" id="TCL58423.1"/>
    </source>
</evidence>
<dbReference type="PROSITE" id="PS50005">
    <property type="entry name" value="TPR"/>
    <property type="match status" value="1"/>
</dbReference>
<keyword evidence="3" id="KW-1133">Transmembrane helix</keyword>
<feature type="region of interest" description="Disordered" evidence="2">
    <location>
        <begin position="1"/>
        <end position="22"/>
    </location>
</feature>
<organism evidence="4 5">
    <name type="scientific">Kineothrix alysoides</name>
    <dbReference type="NCBI Taxonomy" id="1469948"/>
    <lineage>
        <taxon>Bacteria</taxon>
        <taxon>Bacillati</taxon>
        <taxon>Bacillota</taxon>
        <taxon>Clostridia</taxon>
        <taxon>Lachnospirales</taxon>
        <taxon>Lachnospiraceae</taxon>
        <taxon>Kineothrix</taxon>
    </lineage>
</organism>
<dbReference type="Gene3D" id="1.25.40.10">
    <property type="entry name" value="Tetratricopeptide repeat domain"/>
    <property type="match status" value="1"/>
</dbReference>
<dbReference type="Proteomes" id="UP000295718">
    <property type="component" value="Unassembled WGS sequence"/>
</dbReference>
<protein>
    <submittedName>
        <fullName evidence="4">TPR repeat protein</fullName>
    </submittedName>
</protein>
<name>A0A4R1QZI6_9FIRM</name>
<keyword evidence="5" id="KW-1185">Reference proteome</keyword>
<feature type="repeat" description="TPR" evidence="1">
    <location>
        <begin position="64"/>
        <end position="97"/>
    </location>
</feature>
<evidence type="ECO:0000256" key="2">
    <source>
        <dbReference type="SAM" id="MobiDB-lite"/>
    </source>
</evidence>
<feature type="compositionally biased region" description="Polar residues" evidence="2">
    <location>
        <begin position="1"/>
        <end position="10"/>
    </location>
</feature>
<evidence type="ECO:0000313" key="5">
    <source>
        <dbReference type="Proteomes" id="UP000295718"/>
    </source>
</evidence>
<accession>A0A4R1QZI6</accession>
<keyword evidence="3" id="KW-0812">Transmembrane</keyword>
<feature type="transmembrane region" description="Helical" evidence="3">
    <location>
        <begin position="35"/>
        <end position="57"/>
    </location>
</feature>
<proteinExistence type="predicted"/>
<evidence type="ECO:0000256" key="3">
    <source>
        <dbReference type="SAM" id="Phobius"/>
    </source>
</evidence>
<sequence length="454" mass="52098">MGNRNGNMNKGTDEMEIARNEKRARRKRARRRAVLLQRIFAVLLVLVAAGGCFAFIWNLPVFRLDRELKAGEEYTQEEAFDEAIAYYEEALKIDSTSVKAYRYMANAYFGKEDNLQAKTVLLEGWQNTQDEGLLKYYCTTILNEAVAQINDGACTLETVQNILSVLEKDENNADAMELMNIAYERVVQGFQKENNADIFYDVNGQEGCLFPLYQQIMDKLFEIYGTSSSEEVKNIILKYSLIDVPELRISREHAKAYRGLLEKASALGENEAVSGLLSCLNKEEEIQNTFADMFTAFDAGNYEAAKDFVVSEAYTQIRDEFIGGTMEYWSGETYIPVSRETVILKQAEDGTWTFQFPKFEDDETTEGIITVWGNKMTDEGIQRSCIAYEPAKEGESYFPHIQYVISYMYSNVQKEKSFEAEMNYHFETRTWTEEGMTTDMIGGWGGPYQWEKTY</sequence>
<dbReference type="SUPFAM" id="SSF48452">
    <property type="entry name" value="TPR-like"/>
    <property type="match status" value="1"/>
</dbReference>
<gene>
    <name evidence="4" type="ORF">EDD76_10676</name>
</gene>